<sequence>MNKTGARRAAGPQTRLQLHLLNIIDKLHLDPDEIDQDTWPVSSSSQSSSVPLTPMETSGASTPRALSPTVFINDQDDDQVPIVDICRGGDLVVNVRRLGAATGTSDGLGSQHTMYTKVEPLARFRVSSVVLRMASHYVKEFLDSGVGGPTLAPTGLSLLWLHKDDSQTLNLLMENTPWTSCSVFGERKALATLLRILHFRLNSKDPIHTYWCDQGVMVALVAEFACALGCVIPLVPWMNLWLTKYVPGVHTYASDRSWDCRAEGHYVGIVSAFAMGDETAFRRWSMLCIRSGRDSPTFAGLGYVWSVINDDLQRRRRGYVKKLLAVLDEFWNLYSTDQSITAVALAHSVALGAFARAVQYRIGYSHQPPFVNMLWLQSLDDLMLVFQDIKQHIATVWDAFHAQHRFPKYITFKNPADVFLKEAEIVWATISGLDLQDYRPGVCQLLEVGGILDSKISEGTDYEIASRESDSAI</sequence>
<name>A0A3N4M479_9PEZI</name>
<gene>
    <name evidence="2" type="ORF">L211DRAFT_832646</name>
</gene>
<evidence type="ECO:0000256" key="1">
    <source>
        <dbReference type="SAM" id="MobiDB-lite"/>
    </source>
</evidence>
<dbReference type="Proteomes" id="UP000267821">
    <property type="component" value="Unassembled WGS sequence"/>
</dbReference>
<feature type="region of interest" description="Disordered" evidence="1">
    <location>
        <begin position="35"/>
        <end position="64"/>
    </location>
</feature>
<protein>
    <submittedName>
        <fullName evidence="2">Uncharacterized protein</fullName>
    </submittedName>
</protein>
<dbReference type="InParanoid" id="A0A3N4M479"/>
<evidence type="ECO:0000313" key="2">
    <source>
        <dbReference type="EMBL" id="RPB29953.1"/>
    </source>
</evidence>
<dbReference type="EMBL" id="ML121527">
    <property type="protein sequence ID" value="RPB29953.1"/>
    <property type="molecule type" value="Genomic_DNA"/>
</dbReference>
<keyword evidence="3" id="KW-1185">Reference proteome</keyword>
<organism evidence="2 3">
    <name type="scientific">Terfezia boudieri ATCC MYA-4762</name>
    <dbReference type="NCBI Taxonomy" id="1051890"/>
    <lineage>
        <taxon>Eukaryota</taxon>
        <taxon>Fungi</taxon>
        <taxon>Dikarya</taxon>
        <taxon>Ascomycota</taxon>
        <taxon>Pezizomycotina</taxon>
        <taxon>Pezizomycetes</taxon>
        <taxon>Pezizales</taxon>
        <taxon>Pezizaceae</taxon>
        <taxon>Terfezia</taxon>
    </lineage>
</organism>
<proteinExistence type="predicted"/>
<reference evidence="2 3" key="1">
    <citation type="journal article" date="2018" name="Nat. Ecol. Evol.">
        <title>Pezizomycetes genomes reveal the molecular basis of ectomycorrhizal truffle lifestyle.</title>
        <authorList>
            <person name="Murat C."/>
            <person name="Payen T."/>
            <person name="Noel B."/>
            <person name="Kuo A."/>
            <person name="Morin E."/>
            <person name="Chen J."/>
            <person name="Kohler A."/>
            <person name="Krizsan K."/>
            <person name="Balestrini R."/>
            <person name="Da Silva C."/>
            <person name="Montanini B."/>
            <person name="Hainaut M."/>
            <person name="Levati E."/>
            <person name="Barry K.W."/>
            <person name="Belfiori B."/>
            <person name="Cichocki N."/>
            <person name="Clum A."/>
            <person name="Dockter R.B."/>
            <person name="Fauchery L."/>
            <person name="Guy J."/>
            <person name="Iotti M."/>
            <person name="Le Tacon F."/>
            <person name="Lindquist E.A."/>
            <person name="Lipzen A."/>
            <person name="Malagnac F."/>
            <person name="Mello A."/>
            <person name="Molinier V."/>
            <person name="Miyauchi S."/>
            <person name="Poulain J."/>
            <person name="Riccioni C."/>
            <person name="Rubini A."/>
            <person name="Sitrit Y."/>
            <person name="Splivallo R."/>
            <person name="Traeger S."/>
            <person name="Wang M."/>
            <person name="Zifcakova L."/>
            <person name="Wipf D."/>
            <person name="Zambonelli A."/>
            <person name="Paolocci F."/>
            <person name="Nowrousian M."/>
            <person name="Ottonello S."/>
            <person name="Baldrian P."/>
            <person name="Spatafora J.W."/>
            <person name="Henrissat B."/>
            <person name="Nagy L.G."/>
            <person name="Aury J.M."/>
            <person name="Wincker P."/>
            <person name="Grigoriev I.V."/>
            <person name="Bonfante P."/>
            <person name="Martin F.M."/>
        </authorList>
    </citation>
    <scope>NUCLEOTIDE SEQUENCE [LARGE SCALE GENOMIC DNA]</scope>
    <source>
        <strain evidence="2 3">ATCC MYA-4762</strain>
    </source>
</reference>
<evidence type="ECO:0000313" key="3">
    <source>
        <dbReference type="Proteomes" id="UP000267821"/>
    </source>
</evidence>
<dbReference type="OrthoDB" id="5360489at2759"/>
<accession>A0A3N4M479</accession>
<dbReference type="AlphaFoldDB" id="A0A3N4M479"/>